<evidence type="ECO:0000256" key="1">
    <source>
        <dbReference type="SAM" id="MobiDB-lite"/>
    </source>
</evidence>
<dbReference type="EMBL" id="BOOK01000065">
    <property type="protein sequence ID" value="GII05250.1"/>
    <property type="molecule type" value="Genomic_DNA"/>
</dbReference>
<gene>
    <name evidence="2" type="ORF">Pta02_72580</name>
</gene>
<evidence type="ECO:0000313" key="3">
    <source>
        <dbReference type="Proteomes" id="UP000634476"/>
    </source>
</evidence>
<dbReference type="InterPro" id="IPR045592">
    <property type="entry name" value="DUF6461"/>
</dbReference>
<reference evidence="2" key="1">
    <citation type="submission" date="2021-01" db="EMBL/GenBank/DDBJ databases">
        <title>Whole genome shotgun sequence of Planobispora takensis NBRC 109077.</title>
        <authorList>
            <person name="Komaki H."/>
            <person name="Tamura T."/>
        </authorList>
    </citation>
    <scope>NUCLEOTIDE SEQUENCE</scope>
    <source>
        <strain evidence="2">NBRC 109077</strain>
    </source>
</reference>
<comment type="caution">
    <text evidence="2">The sequence shown here is derived from an EMBL/GenBank/DDBJ whole genome shotgun (WGS) entry which is preliminary data.</text>
</comment>
<dbReference type="AlphaFoldDB" id="A0A8J3T6T1"/>
<organism evidence="2 3">
    <name type="scientific">Planobispora takensis</name>
    <dbReference type="NCBI Taxonomy" id="1367882"/>
    <lineage>
        <taxon>Bacteria</taxon>
        <taxon>Bacillati</taxon>
        <taxon>Actinomycetota</taxon>
        <taxon>Actinomycetes</taxon>
        <taxon>Streptosporangiales</taxon>
        <taxon>Streptosporangiaceae</taxon>
        <taxon>Planobispora</taxon>
    </lineage>
</organism>
<feature type="region of interest" description="Disordered" evidence="1">
    <location>
        <begin position="149"/>
        <end position="172"/>
    </location>
</feature>
<keyword evidence="3" id="KW-1185">Reference proteome</keyword>
<evidence type="ECO:0000313" key="2">
    <source>
        <dbReference type="EMBL" id="GII05250.1"/>
    </source>
</evidence>
<accession>A0A8J3T6T1</accession>
<sequence length="172" mass="19083">MEIMYADVDWLAHGDALLGVWCLTFVRGLDEVEALQRVGIEEGSVRPLTHGELMDEWQFPPTPNKVLAGRLGGWTVLIEVCAWAALDAFQALSAGTEAVSVRRHDHATDSFAYAVDGELATAFDPLLPGWRWGSDPDRLMDPMREVGFDPAYEPSLEDDEGEFAGHGRRPMR</sequence>
<protein>
    <submittedName>
        <fullName evidence="2">Uncharacterized protein</fullName>
    </submittedName>
</protein>
<name>A0A8J3T6T1_9ACTN</name>
<proteinExistence type="predicted"/>
<dbReference type="RefSeq" id="WP_203879474.1">
    <property type="nucleotide sequence ID" value="NZ_BOOK01000065.1"/>
</dbReference>
<dbReference type="Pfam" id="PF20062">
    <property type="entry name" value="DUF6461"/>
    <property type="match status" value="1"/>
</dbReference>
<dbReference type="Proteomes" id="UP000634476">
    <property type="component" value="Unassembled WGS sequence"/>
</dbReference>